<comment type="caution">
    <text evidence="3">The sequence shown here is derived from an EMBL/GenBank/DDBJ whole genome shotgun (WGS) entry which is preliminary data.</text>
</comment>
<feature type="compositionally biased region" description="Low complexity" evidence="1">
    <location>
        <begin position="102"/>
        <end position="119"/>
    </location>
</feature>
<evidence type="ECO:0000313" key="4">
    <source>
        <dbReference type="Proteomes" id="UP000605897"/>
    </source>
</evidence>
<feature type="region of interest" description="Disordered" evidence="1">
    <location>
        <begin position="85"/>
        <end position="153"/>
    </location>
</feature>
<feature type="compositionally biased region" description="Polar residues" evidence="1">
    <location>
        <begin position="120"/>
        <end position="132"/>
    </location>
</feature>
<keyword evidence="4" id="KW-1185">Reference proteome</keyword>
<reference evidence="4" key="1">
    <citation type="journal article" date="2019" name="Int. J. Syst. Evol. Microbiol.">
        <title>The Global Catalogue of Microorganisms (GCM) 10K type strain sequencing project: providing services to taxonomists for standard genome sequencing and annotation.</title>
        <authorList>
            <consortium name="The Broad Institute Genomics Platform"/>
            <consortium name="The Broad Institute Genome Sequencing Center for Infectious Disease"/>
            <person name="Wu L."/>
            <person name="Ma J."/>
        </authorList>
    </citation>
    <scope>NUCLEOTIDE SEQUENCE [LARGE SCALE GENOMIC DNA]</scope>
    <source>
        <strain evidence="4">CGMCC 4.7677</strain>
    </source>
</reference>
<keyword evidence="2" id="KW-0812">Transmembrane</keyword>
<feature type="transmembrane region" description="Helical" evidence="2">
    <location>
        <begin position="42"/>
        <end position="62"/>
    </location>
</feature>
<evidence type="ECO:0000256" key="2">
    <source>
        <dbReference type="SAM" id="Phobius"/>
    </source>
</evidence>
<gene>
    <name evidence="3" type="ORF">GCM10017786_71200</name>
</gene>
<organism evidence="3 4">
    <name type="scientific">Amycolatopsis deserti</name>
    <dbReference type="NCBI Taxonomy" id="185696"/>
    <lineage>
        <taxon>Bacteria</taxon>
        <taxon>Bacillati</taxon>
        <taxon>Actinomycetota</taxon>
        <taxon>Actinomycetes</taxon>
        <taxon>Pseudonocardiales</taxon>
        <taxon>Pseudonocardiaceae</taxon>
        <taxon>Amycolatopsis</taxon>
    </lineage>
</organism>
<dbReference type="Proteomes" id="UP000605897">
    <property type="component" value="Unassembled WGS sequence"/>
</dbReference>
<keyword evidence="2" id="KW-0472">Membrane</keyword>
<evidence type="ECO:0000256" key="1">
    <source>
        <dbReference type="SAM" id="MobiDB-lite"/>
    </source>
</evidence>
<proteinExistence type="predicted"/>
<evidence type="ECO:0000313" key="3">
    <source>
        <dbReference type="EMBL" id="GHF26756.1"/>
    </source>
</evidence>
<protein>
    <submittedName>
        <fullName evidence="3">Uncharacterized protein</fullName>
    </submittedName>
</protein>
<dbReference type="EMBL" id="BNAU01000012">
    <property type="protein sequence ID" value="GHF26756.1"/>
    <property type="molecule type" value="Genomic_DNA"/>
</dbReference>
<sequence>MVNLEDELSRLFDDERLDVPVRPGAELLVVAGARRRRYRRNAAVATGGALTMVALTAVSIALSGVGGGTTDTLPATNLPVTTIASTAGSESGAPPVPPSSSAPPSSSSGVTSVPSVTGSQSAPRSTPRTSSAPAGPAQRPGSTDPTIGPRGWGRLALGMSEADAVASDEFDMTEGYSGSPCHRYWLKGGGSPVDISPTYGVARISAKPGVTTPEGIGVGSTDAEVMAAYPNATTANYVITAPVPGNPEAVYVFNTDPSQKIFSLRLELTTNNC</sequence>
<keyword evidence="2" id="KW-1133">Transmembrane helix</keyword>
<accession>A0ABQ3JGH9</accession>
<name>A0ABQ3JGH9_9PSEU</name>